<feature type="chain" id="PRO_5032624299" evidence="1">
    <location>
        <begin position="18"/>
        <end position="72"/>
    </location>
</feature>
<dbReference type="EMBL" id="WKFB01000416">
    <property type="protein sequence ID" value="KAF6723745.1"/>
    <property type="molecule type" value="Genomic_DNA"/>
</dbReference>
<evidence type="ECO:0000313" key="2">
    <source>
        <dbReference type="EMBL" id="KAF6723745.1"/>
    </source>
</evidence>
<dbReference type="AlphaFoldDB" id="A0A834C6M4"/>
<gene>
    <name evidence="2" type="ORF">FQA47_018731</name>
</gene>
<evidence type="ECO:0000256" key="1">
    <source>
        <dbReference type="SAM" id="SignalP"/>
    </source>
</evidence>
<protein>
    <submittedName>
        <fullName evidence="2">Uncharacterized protein</fullName>
    </submittedName>
</protein>
<dbReference type="Proteomes" id="UP000646548">
    <property type="component" value="Unassembled WGS sequence"/>
</dbReference>
<accession>A0A834C6M4</accession>
<evidence type="ECO:0000313" key="3">
    <source>
        <dbReference type="Proteomes" id="UP000646548"/>
    </source>
</evidence>
<proteinExistence type="predicted"/>
<sequence length="72" mass="7689">MALSHPPLSALLLTCLGEIPMQLPILYSMSSSGEVTLALHGWQSTFLQNCIVNPDAASQIYSSYGVRSPLPA</sequence>
<organism evidence="2 3">
    <name type="scientific">Oryzias melastigma</name>
    <name type="common">Marine medaka</name>
    <dbReference type="NCBI Taxonomy" id="30732"/>
    <lineage>
        <taxon>Eukaryota</taxon>
        <taxon>Metazoa</taxon>
        <taxon>Chordata</taxon>
        <taxon>Craniata</taxon>
        <taxon>Vertebrata</taxon>
        <taxon>Euteleostomi</taxon>
        <taxon>Actinopterygii</taxon>
        <taxon>Neopterygii</taxon>
        <taxon>Teleostei</taxon>
        <taxon>Neoteleostei</taxon>
        <taxon>Acanthomorphata</taxon>
        <taxon>Ovalentaria</taxon>
        <taxon>Atherinomorphae</taxon>
        <taxon>Beloniformes</taxon>
        <taxon>Adrianichthyidae</taxon>
        <taxon>Oryziinae</taxon>
        <taxon>Oryzias</taxon>
    </lineage>
</organism>
<reference evidence="2" key="1">
    <citation type="journal article" name="BMC Genomics">
        <title>Long-read sequencing and de novo genome assembly of marine medaka (Oryzias melastigma).</title>
        <authorList>
            <person name="Liang P."/>
            <person name="Saqib H.S.A."/>
            <person name="Ni X."/>
            <person name="Shen Y."/>
        </authorList>
    </citation>
    <scope>NUCLEOTIDE SEQUENCE</scope>
    <source>
        <strain evidence="2">Bigg-433</strain>
    </source>
</reference>
<comment type="caution">
    <text evidence="2">The sequence shown here is derived from an EMBL/GenBank/DDBJ whole genome shotgun (WGS) entry which is preliminary data.</text>
</comment>
<name>A0A834C6M4_ORYME</name>
<keyword evidence="1" id="KW-0732">Signal</keyword>
<feature type="signal peptide" evidence="1">
    <location>
        <begin position="1"/>
        <end position="17"/>
    </location>
</feature>